<dbReference type="RefSeq" id="XP_005786212.1">
    <property type="nucleotide sequence ID" value="XM_005786155.1"/>
</dbReference>
<protein>
    <recommendedName>
        <fullName evidence="4">WW domain-containing protein</fullName>
    </recommendedName>
</protein>
<dbReference type="PaxDb" id="2903-EOD33783"/>
<reference evidence="3" key="1">
    <citation type="journal article" date="2013" name="Nature">
        <title>Pan genome of the phytoplankton Emiliania underpins its global distribution.</title>
        <authorList>
            <person name="Read B.A."/>
            <person name="Kegel J."/>
            <person name="Klute M.J."/>
            <person name="Kuo A."/>
            <person name="Lefebvre S.C."/>
            <person name="Maumus F."/>
            <person name="Mayer C."/>
            <person name="Miller J."/>
            <person name="Monier A."/>
            <person name="Salamov A."/>
            <person name="Young J."/>
            <person name="Aguilar M."/>
            <person name="Claverie J.M."/>
            <person name="Frickenhaus S."/>
            <person name="Gonzalez K."/>
            <person name="Herman E.K."/>
            <person name="Lin Y.C."/>
            <person name="Napier J."/>
            <person name="Ogata H."/>
            <person name="Sarno A.F."/>
            <person name="Shmutz J."/>
            <person name="Schroeder D."/>
            <person name="de Vargas C."/>
            <person name="Verret F."/>
            <person name="von Dassow P."/>
            <person name="Valentin K."/>
            <person name="Van de Peer Y."/>
            <person name="Wheeler G."/>
            <person name="Dacks J.B."/>
            <person name="Delwiche C.F."/>
            <person name="Dyhrman S.T."/>
            <person name="Glockner G."/>
            <person name="John U."/>
            <person name="Richards T."/>
            <person name="Worden A.Z."/>
            <person name="Zhang X."/>
            <person name="Grigoriev I.V."/>
            <person name="Allen A.E."/>
            <person name="Bidle K."/>
            <person name="Borodovsky M."/>
            <person name="Bowler C."/>
            <person name="Brownlee C."/>
            <person name="Cock J.M."/>
            <person name="Elias M."/>
            <person name="Gladyshev V.N."/>
            <person name="Groth M."/>
            <person name="Guda C."/>
            <person name="Hadaegh A."/>
            <person name="Iglesias-Rodriguez M.D."/>
            <person name="Jenkins J."/>
            <person name="Jones B.M."/>
            <person name="Lawson T."/>
            <person name="Leese F."/>
            <person name="Lindquist E."/>
            <person name="Lobanov A."/>
            <person name="Lomsadze A."/>
            <person name="Malik S.B."/>
            <person name="Marsh M.E."/>
            <person name="Mackinder L."/>
            <person name="Mock T."/>
            <person name="Mueller-Roeber B."/>
            <person name="Pagarete A."/>
            <person name="Parker M."/>
            <person name="Probert I."/>
            <person name="Quesneville H."/>
            <person name="Raines C."/>
            <person name="Rensing S.A."/>
            <person name="Riano-Pachon D.M."/>
            <person name="Richier S."/>
            <person name="Rokitta S."/>
            <person name="Shiraiwa Y."/>
            <person name="Soanes D.M."/>
            <person name="van der Giezen M."/>
            <person name="Wahlund T.M."/>
            <person name="Williams B."/>
            <person name="Wilson W."/>
            <person name="Wolfe G."/>
            <person name="Wurch L.L."/>
        </authorList>
    </citation>
    <scope>NUCLEOTIDE SEQUENCE</scope>
</reference>
<evidence type="ECO:0000256" key="1">
    <source>
        <dbReference type="SAM" id="MobiDB-lite"/>
    </source>
</evidence>
<feature type="region of interest" description="Disordered" evidence="1">
    <location>
        <begin position="27"/>
        <end position="49"/>
    </location>
</feature>
<organism evidence="2 3">
    <name type="scientific">Emiliania huxleyi (strain CCMP1516)</name>
    <dbReference type="NCBI Taxonomy" id="280463"/>
    <lineage>
        <taxon>Eukaryota</taxon>
        <taxon>Haptista</taxon>
        <taxon>Haptophyta</taxon>
        <taxon>Prymnesiophyceae</taxon>
        <taxon>Isochrysidales</taxon>
        <taxon>Noelaerhabdaceae</taxon>
        <taxon>Emiliania</taxon>
    </lineage>
</organism>
<dbReference type="GeneID" id="17279054"/>
<reference evidence="2" key="2">
    <citation type="submission" date="2024-10" db="UniProtKB">
        <authorList>
            <consortium name="EnsemblProtists"/>
        </authorList>
    </citation>
    <scope>IDENTIFICATION</scope>
</reference>
<dbReference type="AlphaFoldDB" id="A0A0D3KDE8"/>
<dbReference type="KEGG" id="ehx:EMIHUDRAFT_229291"/>
<keyword evidence="3" id="KW-1185">Reference proteome</keyword>
<evidence type="ECO:0000313" key="3">
    <source>
        <dbReference type="Proteomes" id="UP000013827"/>
    </source>
</evidence>
<sequence>MGTLPDISNSAQGFFYGIQLPAAGNHEQFARPMPTPPQVAANGGDSTSERPWSVCVLERKRRVYYAKWEALLRMEWECEEAATNQRLLEWPVEKLEKEGLCLAGLSARRRKGRFYSQQILRLSLRRSGLKHSFQPGDEALSRGCRKSLGSGGAASLKGEVLELHVGHIDVALSAAAASPPDGVERETLDRVANRTAFDRTVAGLRSWAGDRLPQLRGPGLPSE</sequence>
<name>A0A0D3KDE8_EMIH1</name>
<dbReference type="HOGENOM" id="CLU_1242097_0_0_1"/>
<accession>A0A0D3KDE8</accession>
<dbReference type="EnsemblProtists" id="EOD33783">
    <property type="protein sequence ID" value="EOD33783"/>
    <property type="gene ID" value="EMIHUDRAFT_229291"/>
</dbReference>
<evidence type="ECO:0000313" key="2">
    <source>
        <dbReference type="EnsemblProtists" id="EOD33783"/>
    </source>
</evidence>
<dbReference type="Proteomes" id="UP000013827">
    <property type="component" value="Unassembled WGS sequence"/>
</dbReference>
<evidence type="ECO:0008006" key="4">
    <source>
        <dbReference type="Google" id="ProtNLM"/>
    </source>
</evidence>
<proteinExistence type="predicted"/>